<feature type="transmembrane region" description="Helical" evidence="1">
    <location>
        <begin position="21"/>
        <end position="39"/>
    </location>
</feature>
<evidence type="ECO:0000256" key="1">
    <source>
        <dbReference type="SAM" id="Phobius"/>
    </source>
</evidence>
<gene>
    <name evidence="2" type="ORF">FRX94_02020</name>
</gene>
<dbReference type="RefSeq" id="WP_146323450.1">
    <property type="nucleotide sequence ID" value="NZ_BAABLR010000027.1"/>
</dbReference>
<feature type="transmembrane region" description="Helical" evidence="1">
    <location>
        <begin position="59"/>
        <end position="78"/>
    </location>
</feature>
<keyword evidence="3" id="KW-1185">Reference proteome</keyword>
<comment type="caution">
    <text evidence="2">The sequence shown here is derived from an EMBL/GenBank/DDBJ whole genome shotgun (WGS) entry which is preliminary data.</text>
</comment>
<protein>
    <recommendedName>
        <fullName evidence="4">Oligosaccharide repeat unit polymerase</fullName>
    </recommendedName>
</protein>
<feature type="transmembrane region" description="Helical" evidence="1">
    <location>
        <begin position="411"/>
        <end position="427"/>
    </location>
</feature>
<feature type="transmembrane region" description="Helical" evidence="1">
    <location>
        <begin position="99"/>
        <end position="120"/>
    </location>
</feature>
<keyword evidence="1" id="KW-0472">Membrane</keyword>
<feature type="transmembrane region" description="Helical" evidence="1">
    <location>
        <begin position="355"/>
        <end position="375"/>
    </location>
</feature>
<keyword evidence="1" id="KW-0812">Transmembrane</keyword>
<feature type="transmembrane region" description="Helical" evidence="1">
    <location>
        <begin position="232"/>
        <end position="252"/>
    </location>
</feature>
<reference evidence="2 3" key="1">
    <citation type="submission" date="2019-08" db="EMBL/GenBank/DDBJ databases">
        <authorList>
            <person name="Lei W."/>
        </authorList>
    </citation>
    <scope>NUCLEOTIDE SEQUENCE [LARGE SCALE GENOMIC DNA]</scope>
    <source>
        <strain evidence="2 3">CCUG 58627</strain>
    </source>
</reference>
<dbReference type="OrthoDB" id="9809977at2"/>
<name>A0A5C5USD1_9CORY</name>
<sequence length="471" mass="52340">MPKLPVAEHQRIQFPWWANPMVLMLISLCVVAYVVLFVGPSQYEMWKTAQHVTPADGPIVVGILVAAVCGGIVGRCVVMRPAATAPYLEQTQRFLRTRIVTVFLYAFFALTVAGYALWIAKAVQSGLTISTLQAVVQGDPGAISELKKNAQPTAGVTTFTQCGTLVAVLGIVRSRLTGKRATILIITVLLLSLVRFLFYAERIAFLEVAVPAIILTVALLPARVRWPYARRMVIRVFPVVAVAVVFGLFALGEYFRSWAFVRQETDQTFVGYIASRFISYYATATNNGALYGRIANEKGIQHTAFYAFYNFPGEPFGVDTVDGTSFDQWWALQLETSANPTLTNIGTVFPLVGELSLTTVIVVFFVLAFLTTVLFRQAARGHLLSLLIVPILCFAFMELPRISYLTLGRSVPMFLGLLVLWLVFDLWKAAGSTPPREAPPQEKARRHHQLPAGHRYHIAMKQYYELVEEQP</sequence>
<evidence type="ECO:0000313" key="3">
    <source>
        <dbReference type="Proteomes" id="UP000320791"/>
    </source>
</evidence>
<dbReference type="Proteomes" id="UP000320791">
    <property type="component" value="Unassembled WGS sequence"/>
</dbReference>
<dbReference type="EMBL" id="VOHM01000003">
    <property type="protein sequence ID" value="TWT28689.1"/>
    <property type="molecule type" value="Genomic_DNA"/>
</dbReference>
<dbReference type="AlphaFoldDB" id="A0A5C5USD1"/>
<accession>A0A5C5USD1</accession>
<feature type="transmembrane region" description="Helical" evidence="1">
    <location>
        <begin position="204"/>
        <end position="220"/>
    </location>
</feature>
<proteinExistence type="predicted"/>
<keyword evidence="1" id="KW-1133">Transmembrane helix</keyword>
<feature type="transmembrane region" description="Helical" evidence="1">
    <location>
        <begin position="382"/>
        <end position="399"/>
    </location>
</feature>
<feature type="transmembrane region" description="Helical" evidence="1">
    <location>
        <begin position="181"/>
        <end position="198"/>
    </location>
</feature>
<evidence type="ECO:0008006" key="4">
    <source>
        <dbReference type="Google" id="ProtNLM"/>
    </source>
</evidence>
<evidence type="ECO:0000313" key="2">
    <source>
        <dbReference type="EMBL" id="TWT28689.1"/>
    </source>
</evidence>
<feature type="transmembrane region" description="Helical" evidence="1">
    <location>
        <begin position="154"/>
        <end position="172"/>
    </location>
</feature>
<organism evidence="2 3">
    <name type="scientific">Corynebacterium canis</name>
    <dbReference type="NCBI Taxonomy" id="679663"/>
    <lineage>
        <taxon>Bacteria</taxon>
        <taxon>Bacillati</taxon>
        <taxon>Actinomycetota</taxon>
        <taxon>Actinomycetes</taxon>
        <taxon>Mycobacteriales</taxon>
        <taxon>Corynebacteriaceae</taxon>
        <taxon>Corynebacterium</taxon>
    </lineage>
</organism>